<keyword evidence="9" id="KW-1185">Reference proteome</keyword>
<dbReference type="OrthoDB" id="9792313at2"/>
<evidence type="ECO:0000256" key="1">
    <source>
        <dbReference type="ARBA" id="ARBA00009369"/>
    </source>
</evidence>
<dbReference type="PIRSF" id="PIRSF038471">
    <property type="entry name" value="MreC"/>
    <property type="match status" value="1"/>
</dbReference>
<protein>
    <recommendedName>
        <fullName evidence="2 5">Cell shape-determining protein MreC</fullName>
    </recommendedName>
    <alternativeName>
        <fullName evidence="4 5">Cell shape protein MreC</fullName>
    </alternativeName>
</protein>
<dbReference type="InterPro" id="IPR055342">
    <property type="entry name" value="MreC_beta-barrel_core"/>
</dbReference>
<evidence type="ECO:0000259" key="7">
    <source>
        <dbReference type="Pfam" id="PF04085"/>
    </source>
</evidence>
<dbReference type="EMBL" id="UHFR01000005">
    <property type="protein sequence ID" value="SUN76283.1"/>
    <property type="molecule type" value="Genomic_DNA"/>
</dbReference>
<evidence type="ECO:0000256" key="6">
    <source>
        <dbReference type="SAM" id="Coils"/>
    </source>
</evidence>
<accession>A0A380KWH6</accession>
<dbReference type="STRING" id="1123307.GCA_000380065_01734"/>
<organism evidence="8 9">
    <name type="scientific">Streptococcus massiliensis</name>
    <dbReference type="NCBI Taxonomy" id="313439"/>
    <lineage>
        <taxon>Bacteria</taxon>
        <taxon>Bacillati</taxon>
        <taxon>Bacillota</taxon>
        <taxon>Bacilli</taxon>
        <taxon>Lactobacillales</taxon>
        <taxon>Streptococcaceae</taxon>
        <taxon>Streptococcus</taxon>
    </lineage>
</organism>
<reference evidence="8" key="1">
    <citation type="submission" date="2018-06" db="EMBL/GenBank/DDBJ databases">
        <authorList>
            <consortium name="Pathogen Informatics"/>
            <person name="Doyle S."/>
        </authorList>
    </citation>
    <scope>NUCLEOTIDE SEQUENCE [LARGE SCALE GENOMIC DNA]</scope>
    <source>
        <strain evidence="8">NCTC13765</strain>
    </source>
</reference>
<dbReference type="InterPro" id="IPR042175">
    <property type="entry name" value="Cell/Rod_MreC_2"/>
</dbReference>
<dbReference type="InterPro" id="IPR042177">
    <property type="entry name" value="Cell/Rod_1"/>
</dbReference>
<proteinExistence type="inferred from homology"/>
<dbReference type="GO" id="GO:0008360">
    <property type="term" value="P:regulation of cell shape"/>
    <property type="evidence" value="ECO:0007669"/>
    <property type="project" value="UniProtKB-KW"/>
</dbReference>
<evidence type="ECO:0000313" key="9">
    <source>
        <dbReference type="Proteomes" id="UP000254634"/>
    </source>
</evidence>
<evidence type="ECO:0000256" key="4">
    <source>
        <dbReference type="ARBA" id="ARBA00032089"/>
    </source>
</evidence>
<dbReference type="Gene3D" id="2.40.10.350">
    <property type="entry name" value="Rod shape-determining protein MreC, domain 2"/>
    <property type="match status" value="1"/>
</dbReference>
<feature type="domain" description="Rod shape-determining protein MreC beta-barrel core" evidence="7">
    <location>
        <begin position="118"/>
        <end position="269"/>
    </location>
</feature>
<feature type="coiled-coil region" evidence="6">
    <location>
        <begin position="74"/>
        <end position="111"/>
    </location>
</feature>
<dbReference type="AlphaFoldDB" id="A0A380KWH6"/>
<evidence type="ECO:0000256" key="5">
    <source>
        <dbReference type="PIRNR" id="PIRNR038471"/>
    </source>
</evidence>
<dbReference type="InterPro" id="IPR007221">
    <property type="entry name" value="MreC"/>
</dbReference>
<evidence type="ECO:0000256" key="2">
    <source>
        <dbReference type="ARBA" id="ARBA00013855"/>
    </source>
</evidence>
<keyword evidence="6" id="KW-0175">Coiled coil</keyword>
<dbReference type="NCBIfam" id="TIGR00219">
    <property type="entry name" value="mreC"/>
    <property type="match status" value="1"/>
</dbReference>
<name>A0A380KWH6_9STRE</name>
<sequence>MKRFKKSKTIVITILVSLCLSILLMTTYTNQIVGYIANGVSWVDRIVGAPFSWFNDGKENISHLIKTYEENRILKEKTYRLVDEESELNALKEENQQLRELLNMRKLYEGNVQVTASILNRVPATWSDDVTVDKGSNSQVTKKMLAVVNEGLVGTVERVEKDSSRVRLLTSQEELHPVAVKIKTSTSEIFGILTGYDRKRNAFIISQLNSNESIDKDSTVTTSGLGDYNIANIPVGKVISVKENSNNLSREVFVKPAADMTNIRALTLVGKQP</sequence>
<comment type="function">
    <text evidence="5">Involved in formation and maintenance of cell shape.</text>
</comment>
<dbReference type="Proteomes" id="UP000254634">
    <property type="component" value="Unassembled WGS sequence"/>
</dbReference>
<evidence type="ECO:0000313" key="8">
    <source>
        <dbReference type="EMBL" id="SUN76283.1"/>
    </source>
</evidence>
<evidence type="ECO:0000256" key="3">
    <source>
        <dbReference type="ARBA" id="ARBA00022960"/>
    </source>
</evidence>
<dbReference type="PANTHER" id="PTHR34138:SF1">
    <property type="entry name" value="CELL SHAPE-DETERMINING PROTEIN MREC"/>
    <property type="match status" value="1"/>
</dbReference>
<dbReference type="PANTHER" id="PTHR34138">
    <property type="entry name" value="CELL SHAPE-DETERMINING PROTEIN MREC"/>
    <property type="match status" value="1"/>
</dbReference>
<keyword evidence="3 5" id="KW-0133">Cell shape</keyword>
<dbReference type="GO" id="GO:0005886">
    <property type="term" value="C:plasma membrane"/>
    <property type="evidence" value="ECO:0007669"/>
    <property type="project" value="TreeGrafter"/>
</dbReference>
<dbReference type="Pfam" id="PF04085">
    <property type="entry name" value="MreC"/>
    <property type="match status" value="1"/>
</dbReference>
<gene>
    <name evidence="8" type="ORF">NCTC13765_00747</name>
</gene>
<dbReference type="RefSeq" id="WP_018372451.1">
    <property type="nucleotide sequence ID" value="NZ_UHFR01000005.1"/>
</dbReference>
<comment type="similarity">
    <text evidence="1 5">Belongs to the MreC family.</text>
</comment>
<dbReference type="Gene3D" id="2.40.10.340">
    <property type="entry name" value="Rod shape-determining protein MreC, domain 1"/>
    <property type="match status" value="1"/>
</dbReference>